<keyword evidence="1" id="KW-0472">Membrane</keyword>
<gene>
    <name evidence="2" type="ORF">J2Z32_003446</name>
</gene>
<name>A0ABS4FW16_9BACL</name>
<sequence>MTYWTRFIISMVLVGSFYVFNKYLEIPTIGSFFIALAGGMLVFIPNFYVMGFSSDLKKIEKALTSNRSVPIFNLYLALGSRDDEKVDICVEALLNKYKLPSRQALFKTIHAMYKEEILTVKEEIKLIKPQTYQYYYEALLCIEEFNITSAEKYIDMIDKPWMKLVLLSTLKLRLGDDLEAYQLSLQALEQSKGIQKYAIYKSMEKEFPQFMLHNQQVV</sequence>
<reference evidence="2 3" key="1">
    <citation type="submission" date="2021-03" db="EMBL/GenBank/DDBJ databases">
        <title>Genomic Encyclopedia of Type Strains, Phase IV (KMG-IV): sequencing the most valuable type-strain genomes for metagenomic binning, comparative biology and taxonomic classification.</title>
        <authorList>
            <person name="Goeker M."/>
        </authorList>
    </citation>
    <scope>NUCLEOTIDE SEQUENCE [LARGE SCALE GENOMIC DNA]</scope>
    <source>
        <strain evidence="2 3">DSM 14349</strain>
    </source>
</reference>
<protein>
    <submittedName>
        <fullName evidence="2">Uncharacterized protein</fullName>
    </submittedName>
</protein>
<comment type="caution">
    <text evidence="2">The sequence shown here is derived from an EMBL/GenBank/DDBJ whole genome shotgun (WGS) entry which is preliminary data.</text>
</comment>
<feature type="transmembrane region" description="Helical" evidence="1">
    <location>
        <begin position="30"/>
        <end position="49"/>
    </location>
</feature>
<keyword evidence="1" id="KW-1133">Transmembrane helix</keyword>
<keyword evidence="3" id="KW-1185">Reference proteome</keyword>
<dbReference type="Proteomes" id="UP001519272">
    <property type="component" value="Unassembled WGS sequence"/>
</dbReference>
<feature type="transmembrane region" description="Helical" evidence="1">
    <location>
        <begin position="7"/>
        <end position="24"/>
    </location>
</feature>
<accession>A0ABS4FW16</accession>
<proteinExistence type="predicted"/>
<evidence type="ECO:0000313" key="3">
    <source>
        <dbReference type="Proteomes" id="UP001519272"/>
    </source>
</evidence>
<evidence type="ECO:0000313" key="2">
    <source>
        <dbReference type="EMBL" id="MBP1906782.1"/>
    </source>
</evidence>
<organism evidence="2 3">
    <name type="scientific">Paenibacillus turicensis</name>
    <dbReference type="NCBI Taxonomy" id="160487"/>
    <lineage>
        <taxon>Bacteria</taxon>
        <taxon>Bacillati</taxon>
        <taxon>Bacillota</taxon>
        <taxon>Bacilli</taxon>
        <taxon>Bacillales</taxon>
        <taxon>Paenibacillaceae</taxon>
        <taxon>Paenibacillus</taxon>
    </lineage>
</organism>
<keyword evidence="1" id="KW-0812">Transmembrane</keyword>
<evidence type="ECO:0000256" key="1">
    <source>
        <dbReference type="SAM" id="Phobius"/>
    </source>
</evidence>
<dbReference type="EMBL" id="JAGGKG010000018">
    <property type="protein sequence ID" value="MBP1906782.1"/>
    <property type="molecule type" value="Genomic_DNA"/>
</dbReference>